<evidence type="ECO:0000256" key="6">
    <source>
        <dbReference type="ARBA" id="ARBA00022692"/>
    </source>
</evidence>
<dbReference type="InterPro" id="IPR009039">
    <property type="entry name" value="EAR"/>
</dbReference>
<protein>
    <recommendedName>
        <fullName evidence="18">Adhesion G-protein coupled receptor V1</fullName>
    </recommendedName>
    <alternativeName>
        <fullName evidence="20">G-protein coupled receptor 98</fullName>
    </alternativeName>
    <alternativeName>
        <fullName evidence="19">Very large G-protein coupled receptor 1</fullName>
    </alternativeName>
</protein>
<evidence type="ECO:0000256" key="20">
    <source>
        <dbReference type="ARBA" id="ARBA00083929"/>
    </source>
</evidence>
<feature type="chain" id="PRO_5004243654" description="Adhesion G-protein coupled receptor V1" evidence="24">
    <location>
        <begin position="21"/>
        <end position="6252"/>
    </location>
</feature>
<dbReference type="OrthoDB" id="2324346at2759"/>
<dbReference type="PROSITE" id="PS50261">
    <property type="entry name" value="G_PROTEIN_RECEP_F2_4"/>
    <property type="match status" value="1"/>
</dbReference>
<keyword evidence="11 23" id="KW-1133">Transmembrane helix</keyword>
<dbReference type="GO" id="GO:0071277">
    <property type="term" value="P:cellular response to calcium ion"/>
    <property type="evidence" value="ECO:0007669"/>
    <property type="project" value="TreeGrafter"/>
</dbReference>
<keyword evidence="9" id="KW-0378">Hydrolase</keyword>
<feature type="transmembrane region" description="Helical" evidence="23">
    <location>
        <begin position="5783"/>
        <end position="5805"/>
    </location>
</feature>
<reference evidence="27" key="2">
    <citation type="submission" date="2004-02" db="EMBL/GenBank/DDBJ databases">
        <authorList>
            <consortium name="Genoscope"/>
            <consortium name="Whitehead Institute Centre for Genome Research"/>
        </authorList>
    </citation>
    <scope>NUCLEOTIDE SEQUENCE</scope>
</reference>
<keyword evidence="8" id="KW-0677">Repeat</keyword>
<dbReference type="InterPro" id="IPR000832">
    <property type="entry name" value="GPCR_2_secretin-like"/>
</dbReference>
<gene>
    <name evidence="27" type="ORF">GSTENG00018817001</name>
</gene>
<evidence type="ECO:0000256" key="1">
    <source>
        <dbReference type="ARBA" id="ARBA00004289"/>
    </source>
</evidence>
<keyword evidence="17" id="KW-0966">Cell projection</keyword>
<feature type="region of interest" description="Disordered" evidence="22">
    <location>
        <begin position="1673"/>
        <end position="1692"/>
    </location>
</feature>
<dbReference type="GO" id="GO:0007166">
    <property type="term" value="P:cell surface receptor signaling pathway"/>
    <property type="evidence" value="ECO:0007669"/>
    <property type="project" value="InterPro"/>
</dbReference>
<sequence length="6252" mass="677446">MLAVLLVGLILALSISGTASESATLRFLGQTDFFVNESSTTVVRLVVERVGDPVNVTALVLLEGVDTGDFEAINAAAFLLSTEASKTIFIAVKDDDLPEADETFTFNLTLQSSSNGVTLGTPNKATITILSNDNAFGVIAFNSTDEIVVDELKGRNHFVPLTLIREKGTYGTVTVNFQISEGPNPAADDLSPDRGNITFPVGHAVAQFTVLIRDDQIPEDDEVFLVRLTGVEGGALLRANSSSVQLRIRRNDSPLRFSHSIMAVPESAGVIALNVTRGRLTEDAPLVGSVDTEVSVDYIVVSGEGLGSATPAVDFLNLQPVRTITFPPFVYKSSLLFKISDDDVPEIAESFHVVLLEETIVGDAVLVSPNAVLVTIEPNDKPHGVLSIGSSAVIHPITINEDLTQRFEGIAIVRNGGSYGAVSANWSISRNSTDLAPVSDDLSPAAGTVKFAAGQVTAVIPINIVADVDPEEAEAFILKLLPNTVTGNAEVDEPMEVTFYIQDSDDVYGLFRFDPGNEQSVQSRPEGRFLSLYFRREGGTLGNVSMTLTALYIPTGPVDPSRARDQVLNVSSSVSVLFARERMVHLVLPIRNDAFLQNGAHFLLQLETLDMVDIDVPIPSNSPRFGGPLNLTLTITPDIANGEIGFTSNTTVVVYEPEDNSSSTVSLSLRRDGTDGQAEVFWSLQPLGPNSADLTGKDLQPISGSVVFLSGQSDTSINFTVMADDIPEVNETLLLTLDRSNVKNQILKSGFTAREIVIMENDDPGGVFEFSTSSRGPWLVNEGEAVELHVVRAQGQLLKQLVRYAVIPSGNSEFYGATGILEFKPGEREVVVALVAKPDEVPELDETFSVVLSSYSTPPSRLGEHREVNITIRKNDDPFGVIEFIQSGLIATIKESKEEDTHPAVFPIVRKKGLFGEVSVSWVVEPSLSGDVSPFQGTIAFKDGEYLKNLTLFSVPDEIPEATENFTVTVVKAEGGARLGKILNANLQIIKNDDPIFFSEPVVVSLPEGAVANFTVLRTGLADFVATVMYRVDYGDTSPGDFTLLSNDSLLAFDVGEWMKNISVALEDDNIPETDEPFYIVLYNATGDAVVYGAVTATVVIEANDDANGIFSLEPAEKAVEEGNINLFNVLRARGHFGDVTVFWQLFANDSMSPLEENEEFANTSGSIAFTTGEESKPIILQAISDKLPEFNEFFVLRLVNISGGFPGEGGRLAEAFLNASVRIPFNDDPFGVFAIADATLDQEVAEDVLSEDDMADVTSFTILRQQGTFGDVRVAWEIVSGQFADGLPLMDDLLLLASFPDEVELRPHARRHHSATDAWFFSGLPGAYGTISPEDGPAAVGNFTFSAWLVPTTDTSGFIFSKGTRNGTLYYGVKIHTNDSHVTVFLYYTVIGSNSLQVARAEKLVENQGWIHVIISVDDGIIEFMMDGSPVPGGLKSVKGEGIADGPSAVFIGSDPEGEQRYTGYLQDVRLYRTKLNRSQIHELHTQPPKTDLRTISGYLRYLQDERQKSFVVEVRDDYEEEGEEIFYLQLVAVRGGARLPVPRPTATLRVMKSDNANGLFGFTSTCIPDFVCVRHQASASQVERQLTADEGSTVFCVIERMRGSLDHVYVNYNVTLDSPNSEIPAHQDFVNASGTVLFLPGQRYEVLNLSVLDDNLPELAESFRITLVSAESGDGKPGSTPTSGASIDPNKSVNTVTVTASDHPYGLLQFLSSPPGDGLISPAVEPAHITVNEEDGEVRILVARAQGLLGRVMVGYRTTPFTASSPEDYEDSEGILDFLPGERLKFITVAVNDNPVPELEKIFRVELYDPDGGVDHFLHSEASGSGENESDLLLPSYHHHAALGLASRITVTIAASDDAHGVFQFSPKSLSVNGTEPEDGHSSVVLQVDRSFGDLSSVIVYWEADPGSEKELLSRSGNITFGVGQTSGNITINVAQDEIPELDETFTVSLVNVSHGRLGTQTSAALTLLASDDPYGVFVFTNATRHVRLPEADATVSLSISRQKGMMGQVRVTYGTLHEAQPEPYQTPGVGRATEGRDFVPLLGSVVFSANQSEANITLQVLDDEDPERDESVFVKLISVELISGEQERLIPNSPSLGAKADIVAQVILEANDDAFGVLQLSASAVSVAEHYVGPIINVTRVGGIFADVSVKFRAVPLTARVSEDYSVASTDVVLLEGESSKSVPIYVINDLVPELAESFLIELINQTTGGALLGEVTRAIITILPSDDPFGAFVFQALPVTVEEPKSDSTEVVLPVVRNAGTIGTVVVQWQATVNGKLAVEDVKRASGEVSFAPGETMKKLRVEILADDVPEITEIIRVELTGASNGGNLGADTSVNIIVPANDNPYGTVYLQQSVYRVQEPLEGVYTANITVIRGGGHFGRLEILYSTSEVDIVGSAQSDGQNLLTYYNEPKHGVPPTALLWTANITGQPDALTACAAVCLRERACQAFSLESGMTPPSCRWVTSGVDQLTPKSDVATYAKNTTAAAVLYSSQAVAGSDYTPVAAQSAFMEDGFGVANLTVPILTDKFPEMDESFLYTDLKGIAAKSDRGREEHAYMIERRGGNLGSVTVEWRFVGGKATPDADFTGTGGTLVFDGELKKTIEIVIVDDIEPEDDESLKIGLVNTEGGSRILPSSDTVTVVILANDHVAGIVGFHPASRSVIAREGERLSLLVLRTTPGLGNVTLDWTLEGPFVERTFSKTSGTLYFTKGQLNDTIDLHLLDDATPEDKDEYTVSLSNIKTFGVSRSGHATLDLQNKQSVLTVDTSDEPYGLLTIAESSLTVTTEERDQTINIYVNREFGSSGAVNISYEVTAGSLQDLSHIEGALADPGQDFVSGVGSVILQDGQTSVAIPVTILEDEIPELQEFFLVNITSAVLITTVATVPQLEVVYCTLPDTQGLVAEVSIAANDGIRGVIEWTNTMFEVNETMGTLTIVAYRNKGTYGNVSVFFYAQNLEAQQGLDYNISETRLQFVDGERHKYVDVPIIDDTIPEGAERFQLILSRPSPGLILGTNTTATVNILASDDGHGVISFNTSKHLLLKEPTSLSGLRESVATLYVVRNPEDGTFGTVTAQFTVSDANGTLADADLRPAQGFVVLEDGVRFKMVEIWAILDGEPEVNETFAVTLSNPTGGARLGDQLQTFVTVLENLAPAGLFRIMPSVNRSDTEVMADEGSRTVFLTVSRSNGLGSAVSVEWATQSDTAVASVFLYFWFLQVKFFISIFESPEGPVLVMGVYQSFVDSPTSAWCSLPYEPSVLAMRLDKRPVVGSSHTLATLYRWQGVFVAVESVRIQDPGSCVGFAVNGSTYVGITHTGPPFSPAANLSIYKLHRDLNVTLVQSLGIEALDVRHFFIKDEHYLIASSQIFVWTQGSFTLFQTLDFEGDILSVSPFTREAVPHLLVCVEGQNVSCVLLHWTNRRFQNLQPLKLKGRVIQAEIFNTRVDETLLLLVTEGLPSSCEVFQWSSGQALPQPHQSIPHLGLLSVHPFTAPSGTAYVMLAGLNGSSLYSWRPDAELFTMILRVPAARSFLSLGVPSLNTTKILLASTEEDSSSVYQLSTVSNQSDFIPSFGELHFAPGDSELEIAVNVIDDDLPEEQEYFRVALKNPKGGAEIGFGGQVTVIVPANDDAHGVIGFAENFLSIEVEELDQNNQVSLSVERKRGTFGRLTVHWAASGSLTDIYPTSGVVTFSEGQYLAIISLSVIADGIPEPKESVTVTLMDVTTVGLQELRQGAVIDQQRARALLTILPNGSPFGVIGWHPDSQFTLTQEPEKTSFNVTLSIVREQGSSGQVKVHYQTRPALYQPPPNQATGGEDFTPRDDTVLMIDGATVTLVTVTILPDDIPELAETFLVNITGVELVQGSAGAGQPSVKRPGMEVAEVTISENDDPRGILQFNVSKGFGGAVLAYEIPPPDNILYLSVVRLAGTSGRLVVYWKAEPLTADLNDFSPTSGNVTFRDGQQEAVIAVTILDDERAETEESFSVELLRVIGGARLGELTSVTVSIPSNDSPLGRFGFQELEFHVSEPEFVDDPAARVTLTVVRSEGGEGAVTLLWQLDEQAVEDLSPLNGTLVFTEAWPPSSSEQTKLPWALLEWPKPPGTSSSESLREITTAAPWFGEKNNHRTKKTNDQVYNQTSVGKNTCACFYSLVRGPGVFGEVQVYWNITPPVFSEFEFISGTVTMRDRQSEATIALKARDDDLPEERRDYLLTLTSATSGLEISHTAKHAKITMAASDNPFGIFAFTQREIRLTEEEGAVNVTIIRSSGRLGAVWVTYQTSGNTAVSGVDFVPASGRSFFTEGQTSDQVTLHIQDDSLPEGPEVFFLNITEVELVNVSHVDYITTESGLQRDQPPIIGDLFSLALVIMKNDNAEGILEFQQDYVDITVEEDAGILTLPVVRRAGFFGEVSAQIISKGLSATAGLDFFLENVSVVFEHGQNISYINVTIIDDLDSEYAEVFEVWLVGTTGGAVLGSRHVARITISRSDSQSGAVRFLNQSQIAVANPNSTLKISLVLERAGGGGGNATVAWIIRGPNGREVLPLLNTDIREPVNGSFFFRDGEEGTRSIDLRILPHGEMEVEETFVVELSVLSGEVEVDPRAGFITLKIEKFGDPNGIVQFSGNALNEQVYNEPVDGQGPVTISLPVKRREGAMGNVTVRWQIQSDSDITGDFLTLSGSVTLLEGQREAEIVLSLMPDTVPELQELYVLLLTAVEGGATLDQDPDFIQTHIRVPANDEPHGVFSLSPHQQTVVVVGSGSEVTRALALNVTRSAGLFGNASVGYKISGDLEEATDMREILGERAEGRIFFKESRVFTTVIVPISNQVFLSVGETFTVQLTDVRLLSPLAGSTPRLLEANVVTATVPEEAANSEVGFEFLALRVSSIESGTCEAKVMRAGLFGDLAVQWEAGHPPGEAPTGISPGSGSLFMAHGERTKVISLAAVADPSRLVSYAIHLTGATSPTSSAKLRSGFTVAEVEPLGIYQFAPASRHLVVAEEIQTITLYVQRLYGSRSNHTRLSYATAAGSAAAGEDFTAVAEGRLVFDSPGQTNASFRLSILDDALSEADEYFHVNLTDVQAAAPGSTWAGSSPRLDPEHSVATVTILASDTTGGVLSIGPERVHTPEDGDDGTQQERRIVLKVRRSSSVASGVRVRVRAYGDGTTTALPFALESTETLAKEEEDFRVETDTVSFQAGQSESEVILVILDDSEPEGQEVFFVYLSDPEGGAQITESPNQGFGAFAKITILGSDFHNGIIGFSPDSLMGQVLDEDSENRTALLYLQRQKNRAFEDVQVLWRATFSKQGLSLTSDGINLTRELAQTSGVTLCRRGEVICALTLEIQDDEEPEYQAWFLVEIYQVGDGAAVNETTRFANVTMAESDDPQGVVYFSVGHRLPVATQTTPKLTLQVYRRASTASAISVQYRTKELPSDEVLGPAIIYAAKSGTDFPKQEGWLTFAVGQRNTSLGVSLIPDLTSSAPTPKRFQVELYNATGGAKVHPMFGMANVTLVSNAASQAVWALLDQLHQPLEPNIFNQVLRELISKANTPFSHEQMAAVLEALEKVIAEAERASLQESSRNLTYNLLCTLASPSRIDTRGVSHLADVAERFAFSLLTDSQCEIRGTILETCPYMTISAFQWYPTQINGYKFRGRNADFFQLPDTLLAVPAGSTADCSNLSRIQLTEFKTEHWFLTNGTTKALNGKVFSASFQQRESQPLKDGNEVVYRIHTPVQVVPGQSMCLLWNQTTASWSSDGRHCRVVKDSVNYVECACSHLSIYAAYAEFAALASYNEAFYASGIICTSGFALAIISHLLCSRFPMFAAKLLTHMMLSCLGTQKKHSKQDRISLPLSKGCSTTTSRNVQVCRALHPAGAGGRANPALTHHLYSLIPYFSSYCPLNTLVTPRFSVCLQICFLVSAYRGAVFSEDSCAALALFSHYFHLSQFFWMLIQAVNFWQVLVMNDEHTERRYLLYFLLGWGLPALVIAVQVIVLLGGYGWSIHSVYGLVQGDVCFIPNVYAALSTAVLVPLICLVTVLVVFIHAYQVTQQWKAYDDIYRGRTNSSEVPLVLYLFLLISLVWLWAGLHMAYKQPWMLILYVIFNCLLGMYVFAVYFIMHNQLCWPTKASYTVETSGHDGPDSSYQGGGPASVGADINKSTQNLISAMEELSADWERTSLQPTSQPSGGFKSSPIVGTYTTEGFINSHLVSTEEESQEFDDLIFALKTGTGLNASDNESIHGSHDEGSVTNSQIVELRRIPIADTHL</sequence>
<dbReference type="InterPro" id="IPR003644">
    <property type="entry name" value="Calx_beta"/>
</dbReference>
<organism evidence="27">
    <name type="scientific">Tetraodon nigroviridis</name>
    <name type="common">Spotted green pufferfish</name>
    <name type="synonym">Chelonodon nigroviridis</name>
    <dbReference type="NCBI Taxonomy" id="99883"/>
    <lineage>
        <taxon>Eukaryota</taxon>
        <taxon>Metazoa</taxon>
        <taxon>Chordata</taxon>
        <taxon>Craniata</taxon>
        <taxon>Vertebrata</taxon>
        <taxon>Euteleostomi</taxon>
        <taxon>Actinopterygii</taxon>
        <taxon>Neopterygii</taxon>
        <taxon>Teleostei</taxon>
        <taxon>Neoteleostei</taxon>
        <taxon>Acanthomorphata</taxon>
        <taxon>Eupercaria</taxon>
        <taxon>Tetraodontiformes</taxon>
        <taxon>Tetradontoidea</taxon>
        <taxon>Tetraodontidae</taxon>
        <taxon>Tetraodon</taxon>
    </lineage>
</organism>
<evidence type="ECO:0000256" key="3">
    <source>
        <dbReference type="ARBA" id="ARBA00004651"/>
    </source>
</evidence>
<dbReference type="GO" id="GO:0007601">
    <property type="term" value="P:visual perception"/>
    <property type="evidence" value="ECO:0007669"/>
    <property type="project" value="TreeGrafter"/>
</dbReference>
<dbReference type="FunFam" id="2.60.40.2030:FF:000017">
    <property type="entry name" value="Adhesion G protein-coupled receptor V1"/>
    <property type="match status" value="4"/>
</dbReference>
<evidence type="ECO:0000256" key="17">
    <source>
        <dbReference type="ARBA" id="ARBA00023273"/>
    </source>
</evidence>
<dbReference type="GO" id="GO:0004930">
    <property type="term" value="F:G protein-coupled receptor activity"/>
    <property type="evidence" value="ECO:0007669"/>
    <property type="project" value="UniProtKB-KW"/>
</dbReference>
<feature type="transmembrane region" description="Helical" evidence="23">
    <location>
        <begin position="6083"/>
        <end position="6104"/>
    </location>
</feature>
<feature type="transmembrane region" description="Helical" evidence="23">
    <location>
        <begin position="6056"/>
        <end position="6077"/>
    </location>
</feature>
<dbReference type="Pfam" id="PF00002">
    <property type="entry name" value="7tm_2"/>
    <property type="match status" value="1"/>
</dbReference>
<evidence type="ECO:0000256" key="13">
    <source>
        <dbReference type="ARBA" id="ARBA00023136"/>
    </source>
</evidence>
<dbReference type="SUPFAM" id="SSF141072">
    <property type="entry name" value="CalX-like"/>
    <property type="match status" value="36"/>
</dbReference>
<evidence type="ECO:0000256" key="9">
    <source>
        <dbReference type="ARBA" id="ARBA00022801"/>
    </source>
</evidence>
<evidence type="ECO:0000256" key="22">
    <source>
        <dbReference type="SAM" id="MobiDB-lite"/>
    </source>
</evidence>
<dbReference type="KEGG" id="tng:GSTEN00018817G001"/>
<dbReference type="GO" id="GO:0001965">
    <property type="term" value="F:G-protein alpha-subunit binding"/>
    <property type="evidence" value="ECO:0007669"/>
    <property type="project" value="TreeGrafter"/>
</dbReference>
<feature type="domain" description="G-protein coupled receptors family 2 profile 2" evidence="26">
    <location>
        <begin position="5919"/>
        <end position="6105"/>
    </location>
</feature>
<keyword evidence="21" id="KW-0175">Coiled coil</keyword>
<dbReference type="FunFam" id="2.60.40.2030:FF:000021">
    <property type="entry name" value="Adhesion G protein-coupled receptor V1"/>
    <property type="match status" value="1"/>
</dbReference>
<name>Q4SG43_TETNG</name>
<evidence type="ECO:0000256" key="4">
    <source>
        <dbReference type="ARBA" id="ARBA00007343"/>
    </source>
</evidence>
<evidence type="ECO:0000256" key="14">
    <source>
        <dbReference type="ARBA" id="ARBA00023157"/>
    </source>
</evidence>
<feature type="transmembrane region" description="Helical" evidence="23">
    <location>
        <begin position="5959"/>
        <end position="5987"/>
    </location>
</feature>
<dbReference type="Gene3D" id="2.60.220.50">
    <property type="match status" value="1"/>
</dbReference>
<dbReference type="InterPro" id="IPR017981">
    <property type="entry name" value="GPCR_2-like_7TM"/>
</dbReference>
<keyword evidence="5" id="KW-1003">Cell membrane</keyword>
<evidence type="ECO:0000256" key="23">
    <source>
        <dbReference type="SAM" id="Phobius"/>
    </source>
</evidence>
<proteinExistence type="inferred from homology"/>
<dbReference type="PROSITE" id="PS50221">
    <property type="entry name" value="GAIN_B"/>
    <property type="match status" value="1"/>
</dbReference>
<keyword evidence="13 23" id="KW-0472">Membrane</keyword>
<keyword evidence="14" id="KW-1015">Disulfide bond</keyword>
<keyword evidence="10" id="KW-0106">Calcium</keyword>
<evidence type="ECO:0000256" key="16">
    <source>
        <dbReference type="ARBA" id="ARBA00023224"/>
    </source>
</evidence>
<evidence type="ECO:0000256" key="18">
    <source>
        <dbReference type="ARBA" id="ARBA00070037"/>
    </source>
</evidence>
<evidence type="ECO:0000256" key="7">
    <source>
        <dbReference type="ARBA" id="ARBA00022729"/>
    </source>
</evidence>
<keyword evidence="15" id="KW-0675">Receptor</keyword>
<evidence type="ECO:0000256" key="19">
    <source>
        <dbReference type="ARBA" id="ARBA00078072"/>
    </source>
</evidence>
<evidence type="ECO:0000256" key="21">
    <source>
        <dbReference type="SAM" id="Coils"/>
    </source>
</evidence>
<dbReference type="InterPro" id="IPR046338">
    <property type="entry name" value="GAIN_dom_sf"/>
</dbReference>
<evidence type="ECO:0000259" key="26">
    <source>
        <dbReference type="PROSITE" id="PS50261"/>
    </source>
</evidence>
<dbReference type="InterPro" id="IPR026919">
    <property type="entry name" value="ADGRV1"/>
</dbReference>
<evidence type="ECO:0000256" key="5">
    <source>
        <dbReference type="ARBA" id="ARBA00022475"/>
    </source>
</evidence>
<dbReference type="SUPFAM" id="SSF49899">
    <property type="entry name" value="Concanavalin A-like lectins/glucanases"/>
    <property type="match status" value="1"/>
</dbReference>
<dbReference type="GO" id="GO:0005737">
    <property type="term" value="C:cytoplasm"/>
    <property type="evidence" value="ECO:0007669"/>
    <property type="project" value="TreeGrafter"/>
</dbReference>
<dbReference type="InterPro" id="IPR013320">
    <property type="entry name" value="ConA-like_dom_sf"/>
</dbReference>
<dbReference type="Pfam" id="PF03160">
    <property type="entry name" value="Calx-beta"/>
    <property type="match status" value="33"/>
</dbReference>
<evidence type="ECO:0000256" key="2">
    <source>
        <dbReference type="ARBA" id="ARBA00004437"/>
    </source>
</evidence>
<keyword evidence="12" id="KW-0297">G-protein coupled receptor</keyword>
<dbReference type="FunFam" id="2.60.40.2030:FF:000020">
    <property type="entry name" value="Adhesion G protein-coupled receptor V1"/>
    <property type="match status" value="1"/>
</dbReference>
<dbReference type="GO" id="GO:0010855">
    <property type="term" value="F:adenylate cyclase inhibitor activity"/>
    <property type="evidence" value="ECO:0007669"/>
    <property type="project" value="TreeGrafter"/>
</dbReference>
<dbReference type="SMART" id="SM00237">
    <property type="entry name" value="Calx_beta"/>
    <property type="match status" value="19"/>
</dbReference>
<evidence type="ECO:0000256" key="24">
    <source>
        <dbReference type="SAM" id="SignalP"/>
    </source>
</evidence>
<keyword evidence="6 23" id="KW-0812">Transmembrane</keyword>
<comment type="similarity">
    <text evidence="4">Belongs to the G-protein coupled receptor 2 family. Adhesion G-protein coupled receptor (ADGR) subfamily.</text>
</comment>
<dbReference type="FunFam" id="2.60.40.2030:FF:000013">
    <property type="entry name" value="Adhesion G-protein coupled receptor V1"/>
    <property type="match status" value="1"/>
</dbReference>
<reference evidence="27" key="1">
    <citation type="journal article" date="2004" name="Nature">
        <title>Genome duplication in the teleost fish Tetraodon nigroviridis reveals the early vertebrate proto-karyotype.</title>
        <authorList>
            <person name="Jaillon O."/>
            <person name="Aury J.-M."/>
            <person name="Brunet F."/>
            <person name="Petit J.-L."/>
            <person name="Stange-Thomann N."/>
            <person name="Mauceli E."/>
            <person name="Bouneau L."/>
            <person name="Fischer C."/>
            <person name="Ozouf-Costaz C."/>
            <person name="Bernot A."/>
            <person name="Nicaud S."/>
            <person name="Jaffe D."/>
            <person name="Fisher S."/>
            <person name="Lutfalla G."/>
            <person name="Dossat C."/>
            <person name="Segurens B."/>
            <person name="Dasilva C."/>
            <person name="Salanoubat M."/>
            <person name="Levy M."/>
            <person name="Boudet N."/>
            <person name="Castellano S."/>
            <person name="Anthouard V."/>
            <person name="Jubin C."/>
            <person name="Castelli V."/>
            <person name="Katinka M."/>
            <person name="Vacherie B."/>
            <person name="Biemont C."/>
            <person name="Skalli Z."/>
            <person name="Cattolico L."/>
            <person name="Poulain J."/>
            <person name="De Berardinis V."/>
            <person name="Cruaud C."/>
            <person name="Duprat S."/>
            <person name="Brottier P."/>
            <person name="Coutanceau J.-P."/>
            <person name="Gouzy J."/>
            <person name="Parra G."/>
            <person name="Lardier G."/>
            <person name="Chapple C."/>
            <person name="McKernan K.J."/>
            <person name="McEwan P."/>
            <person name="Bosak S."/>
            <person name="Kellis M."/>
            <person name="Volff J.-N."/>
            <person name="Guigo R."/>
            <person name="Zody M.C."/>
            <person name="Mesirov J."/>
            <person name="Lindblad-Toh K."/>
            <person name="Birren B."/>
            <person name="Nusbaum C."/>
            <person name="Kahn D."/>
            <person name="Robinson-Rechavi M."/>
            <person name="Laudet V."/>
            <person name="Schachter V."/>
            <person name="Quetier F."/>
            <person name="Saurin W."/>
            <person name="Scarpelli C."/>
            <person name="Wincker P."/>
            <person name="Lander E.S."/>
            <person name="Weissenbach J."/>
            <person name="Roest Crollius H."/>
        </authorList>
    </citation>
    <scope>NUCLEOTIDE SEQUENCE [LARGE SCALE GENOMIC DNA]</scope>
</reference>
<evidence type="ECO:0000256" key="8">
    <source>
        <dbReference type="ARBA" id="ARBA00022737"/>
    </source>
</evidence>
<feature type="coiled-coil region" evidence="21">
    <location>
        <begin position="5542"/>
        <end position="5569"/>
    </location>
</feature>
<comment type="subcellular location">
    <subcellularLocation>
        <location evidence="3">Cell membrane</location>
        <topology evidence="3">Multi-pass membrane protein</topology>
    </subcellularLocation>
    <subcellularLocation>
        <location evidence="1">Cell projection</location>
        <location evidence="1">Stereocilium membrane</location>
    </subcellularLocation>
    <subcellularLocation>
        <location evidence="2">Photoreceptor inner segment</location>
    </subcellularLocation>
</comment>
<evidence type="ECO:0000256" key="11">
    <source>
        <dbReference type="ARBA" id="ARBA00022989"/>
    </source>
</evidence>
<dbReference type="FunFam" id="2.60.40.2030:FF:000009">
    <property type="entry name" value="adhesion G-protein coupled receptor V1"/>
    <property type="match status" value="1"/>
</dbReference>
<dbReference type="GO" id="GO:0048513">
    <property type="term" value="P:animal organ development"/>
    <property type="evidence" value="ECO:0007669"/>
    <property type="project" value="UniProtKB-ARBA"/>
</dbReference>
<dbReference type="GO" id="GO:0001917">
    <property type="term" value="C:photoreceptor inner segment"/>
    <property type="evidence" value="ECO:0007669"/>
    <property type="project" value="UniProtKB-SubCell"/>
</dbReference>
<dbReference type="Pfam" id="PF13385">
    <property type="entry name" value="Laminin_G_3"/>
    <property type="match status" value="1"/>
</dbReference>
<feature type="signal peptide" evidence="24">
    <location>
        <begin position="1"/>
        <end position="20"/>
    </location>
</feature>
<keyword evidence="16" id="KW-0807">Transducer</keyword>
<dbReference type="Gene3D" id="1.20.1070.10">
    <property type="entry name" value="Rhodopsin 7-helix transmembrane proteins"/>
    <property type="match status" value="1"/>
</dbReference>
<feature type="compositionally biased region" description="Polar residues" evidence="22">
    <location>
        <begin position="1681"/>
        <end position="1692"/>
    </location>
</feature>
<evidence type="ECO:0000259" key="25">
    <source>
        <dbReference type="PROSITE" id="PS50221"/>
    </source>
</evidence>
<dbReference type="GO" id="GO:0016787">
    <property type="term" value="F:hydrolase activity"/>
    <property type="evidence" value="ECO:0007669"/>
    <property type="project" value="UniProtKB-KW"/>
</dbReference>
<evidence type="ECO:0000256" key="15">
    <source>
        <dbReference type="ARBA" id="ARBA00023170"/>
    </source>
</evidence>
<evidence type="ECO:0000256" key="12">
    <source>
        <dbReference type="ARBA" id="ARBA00023040"/>
    </source>
</evidence>
<dbReference type="FunFam" id="2.60.40.2030:FF:000007">
    <property type="entry name" value="Adhesion G-protein coupled receptor V1"/>
    <property type="match status" value="5"/>
</dbReference>
<evidence type="ECO:0000313" key="27">
    <source>
        <dbReference type="EMBL" id="CAG00389.1"/>
    </source>
</evidence>
<dbReference type="EMBL" id="CAAE01014600">
    <property type="protein sequence ID" value="CAG00389.1"/>
    <property type="molecule type" value="Genomic_DNA"/>
</dbReference>
<dbReference type="FunFam" id="2.60.40.2030:FF:000023">
    <property type="entry name" value="Adhesion G protein-coupled receptor V1"/>
    <property type="match status" value="1"/>
</dbReference>
<keyword evidence="7 24" id="KW-0732">Signal</keyword>
<dbReference type="FunFam" id="2.60.40.2030:FF:000028">
    <property type="entry name" value="Adhesion G-protein coupled receptor V1"/>
    <property type="match status" value="1"/>
</dbReference>
<dbReference type="GO" id="GO:0007605">
    <property type="term" value="P:sensory perception of sound"/>
    <property type="evidence" value="ECO:0007669"/>
    <property type="project" value="TreeGrafter"/>
</dbReference>
<dbReference type="Gene3D" id="2.60.120.200">
    <property type="match status" value="1"/>
</dbReference>
<feature type="transmembrane region" description="Helical" evidence="23">
    <location>
        <begin position="6007"/>
        <end position="6029"/>
    </location>
</feature>
<dbReference type="InterPro" id="IPR057244">
    <property type="entry name" value="GAIN_B"/>
</dbReference>
<dbReference type="PANTHER" id="PTHR46682:SF1">
    <property type="entry name" value="ADHESION G-PROTEIN COUPLED RECEPTOR V1"/>
    <property type="match status" value="1"/>
</dbReference>
<dbReference type="InterPro" id="IPR038081">
    <property type="entry name" value="CalX-like_sf"/>
</dbReference>
<dbReference type="PANTHER" id="PTHR46682">
    <property type="entry name" value="ADHESION G-PROTEIN COUPLED RECEPTOR V1"/>
    <property type="match status" value="1"/>
</dbReference>
<accession>Q4SG43</accession>
<evidence type="ECO:0000256" key="10">
    <source>
        <dbReference type="ARBA" id="ARBA00022837"/>
    </source>
</evidence>
<dbReference type="Gene3D" id="2.60.40.2030">
    <property type="match status" value="34"/>
</dbReference>
<dbReference type="PROSITE" id="PS50912">
    <property type="entry name" value="EAR"/>
    <property type="match status" value="2"/>
</dbReference>
<dbReference type="GO" id="GO:0060171">
    <property type="term" value="C:stereocilium membrane"/>
    <property type="evidence" value="ECO:0007669"/>
    <property type="project" value="UniProtKB-SubCell"/>
</dbReference>
<feature type="domain" description="GAIN-B" evidence="25">
    <location>
        <begin position="5621"/>
        <end position="5781"/>
    </location>
</feature>